<dbReference type="InterPro" id="IPR007361">
    <property type="entry name" value="DUF427"/>
</dbReference>
<dbReference type="OrthoDB" id="9815163at2"/>
<dbReference type="InterPro" id="IPR038694">
    <property type="entry name" value="DUF427_sf"/>
</dbReference>
<dbReference type="EMBL" id="VZZK01000054">
    <property type="protein sequence ID" value="KAB1071556.1"/>
    <property type="molecule type" value="Genomic_DNA"/>
</dbReference>
<accession>A0A6L3SPH9</accession>
<dbReference type="Proteomes" id="UP000474159">
    <property type="component" value="Unassembled WGS sequence"/>
</dbReference>
<dbReference type="PANTHER" id="PTHR34310:SF9">
    <property type="entry name" value="BLR5716 PROTEIN"/>
    <property type="match status" value="1"/>
</dbReference>
<organism evidence="2 3">
    <name type="scientific">Methylobacterium soli</name>
    <dbReference type="NCBI Taxonomy" id="553447"/>
    <lineage>
        <taxon>Bacteria</taxon>
        <taxon>Pseudomonadati</taxon>
        <taxon>Pseudomonadota</taxon>
        <taxon>Alphaproteobacteria</taxon>
        <taxon>Hyphomicrobiales</taxon>
        <taxon>Methylobacteriaceae</taxon>
        <taxon>Methylobacterium</taxon>
    </lineage>
</organism>
<gene>
    <name evidence="2" type="ORF">F6X53_28990</name>
</gene>
<dbReference type="Pfam" id="PF04248">
    <property type="entry name" value="NTP_transf_9"/>
    <property type="match status" value="1"/>
</dbReference>
<sequence>MREPGPDHPITITQHPKRVRVSLNGVVVADTQAALRLAEASYLPVLYIPRTDTRFNLFARSARTSHCPYKGAATYYDLTVADAVRPNAVWSYEDPFPAMAALRDHLAFYPDKVDAIAEE</sequence>
<comment type="caution">
    <text evidence="2">The sequence shown here is derived from an EMBL/GenBank/DDBJ whole genome shotgun (WGS) entry which is preliminary data.</text>
</comment>
<dbReference type="AlphaFoldDB" id="A0A6L3SPH9"/>
<name>A0A6L3SPH9_9HYPH</name>
<evidence type="ECO:0000259" key="1">
    <source>
        <dbReference type="Pfam" id="PF04248"/>
    </source>
</evidence>
<dbReference type="Gene3D" id="2.170.150.40">
    <property type="entry name" value="Domain of unknown function (DUF427)"/>
    <property type="match status" value="1"/>
</dbReference>
<evidence type="ECO:0000313" key="2">
    <source>
        <dbReference type="EMBL" id="KAB1071556.1"/>
    </source>
</evidence>
<keyword evidence="3" id="KW-1185">Reference proteome</keyword>
<proteinExistence type="predicted"/>
<reference evidence="2 3" key="1">
    <citation type="submission" date="2019-09" db="EMBL/GenBank/DDBJ databases">
        <title>YIM 48816 draft genome.</title>
        <authorList>
            <person name="Jiang L."/>
        </authorList>
    </citation>
    <scope>NUCLEOTIDE SEQUENCE [LARGE SCALE GENOMIC DNA]</scope>
    <source>
        <strain evidence="2 3">YIM 48816</strain>
    </source>
</reference>
<evidence type="ECO:0000313" key="3">
    <source>
        <dbReference type="Proteomes" id="UP000474159"/>
    </source>
</evidence>
<dbReference type="RefSeq" id="WP_151004906.1">
    <property type="nucleotide sequence ID" value="NZ_BPQY01000237.1"/>
</dbReference>
<protein>
    <submittedName>
        <fullName evidence="2">DUF427 domain-containing protein</fullName>
    </submittedName>
</protein>
<dbReference type="PANTHER" id="PTHR34310">
    <property type="entry name" value="DUF427 DOMAIN PROTEIN (AFU_ORTHOLOGUE AFUA_3G02220)"/>
    <property type="match status" value="1"/>
</dbReference>
<feature type="domain" description="DUF427" evidence="1">
    <location>
        <begin position="19"/>
        <end position="111"/>
    </location>
</feature>